<comment type="caution">
    <text evidence="5">The sequence shown here is derived from an EMBL/GenBank/DDBJ whole genome shotgun (WGS) entry which is preliminary data.</text>
</comment>
<name>A0A5N4A0F1_PHOPY</name>
<dbReference type="Pfam" id="PF00632">
    <property type="entry name" value="HECT"/>
    <property type="match status" value="1"/>
</dbReference>
<feature type="compositionally biased region" description="Basic residues" evidence="3">
    <location>
        <begin position="540"/>
        <end position="563"/>
    </location>
</feature>
<dbReference type="InParanoid" id="A0A5N4A0F1"/>
<feature type="domain" description="HECT" evidence="4">
    <location>
        <begin position="658"/>
        <end position="946"/>
    </location>
</feature>
<reference evidence="5 6" key="1">
    <citation type="journal article" date="2018" name="Elife">
        <title>Firefly genomes illuminate parallel origins of bioluminescence in beetles.</title>
        <authorList>
            <person name="Fallon T.R."/>
            <person name="Lower S.E."/>
            <person name="Chang C.H."/>
            <person name="Bessho-Uehara M."/>
            <person name="Martin G.J."/>
            <person name="Bewick A.J."/>
            <person name="Behringer M."/>
            <person name="Debat H.J."/>
            <person name="Wong I."/>
            <person name="Day J.C."/>
            <person name="Suvorov A."/>
            <person name="Silva C.J."/>
            <person name="Stanger-Hall K.F."/>
            <person name="Hall D.W."/>
            <person name="Schmitz R.J."/>
            <person name="Nelson D.R."/>
            <person name="Lewis S.M."/>
            <person name="Shigenobu S."/>
            <person name="Bybee S.M."/>
            <person name="Larracuente A.M."/>
            <person name="Oba Y."/>
            <person name="Weng J.K."/>
        </authorList>
    </citation>
    <scope>NUCLEOTIDE SEQUENCE [LARGE SCALE GENOMIC DNA]</scope>
    <source>
        <strain evidence="5">1611_PpyrPB1</strain>
        <tissue evidence="5">Whole body</tissue>
    </source>
</reference>
<protein>
    <recommendedName>
        <fullName evidence="4">HECT domain-containing protein</fullName>
    </recommendedName>
</protein>
<feature type="active site" description="Glycyl thioester intermediate" evidence="2">
    <location>
        <position position="940"/>
    </location>
</feature>
<evidence type="ECO:0000256" key="3">
    <source>
        <dbReference type="SAM" id="MobiDB-lite"/>
    </source>
</evidence>
<dbReference type="InterPro" id="IPR000569">
    <property type="entry name" value="HECT_dom"/>
</dbReference>
<dbReference type="InterPro" id="IPR018289">
    <property type="entry name" value="MULE_transposase_dom"/>
</dbReference>
<dbReference type="GO" id="GO:0004842">
    <property type="term" value="F:ubiquitin-protein transferase activity"/>
    <property type="evidence" value="ECO:0007669"/>
    <property type="project" value="InterPro"/>
</dbReference>
<evidence type="ECO:0000256" key="2">
    <source>
        <dbReference type="PROSITE-ProRule" id="PRU00104"/>
    </source>
</evidence>
<dbReference type="AlphaFoldDB" id="A0A5N4A0F1"/>
<accession>A0A5N4A0F1</accession>
<dbReference type="Gene3D" id="3.90.1750.10">
    <property type="entry name" value="Hect, E3 ligase catalytic domains"/>
    <property type="match status" value="1"/>
</dbReference>
<evidence type="ECO:0000256" key="1">
    <source>
        <dbReference type="ARBA" id="ARBA00022786"/>
    </source>
</evidence>
<dbReference type="Gene3D" id="3.30.2410.10">
    <property type="entry name" value="Hect, E3 ligase catalytic domain"/>
    <property type="match status" value="1"/>
</dbReference>
<proteinExistence type="predicted"/>
<dbReference type="SMART" id="SM00119">
    <property type="entry name" value="HECTc"/>
    <property type="match status" value="1"/>
</dbReference>
<dbReference type="GO" id="GO:0009966">
    <property type="term" value="P:regulation of signal transduction"/>
    <property type="evidence" value="ECO:0007669"/>
    <property type="project" value="UniProtKB-ARBA"/>
</dbReference>
<feature type="region of interest" description="Disordered" evidence="3">
    <location>
        <begin position="534"/>
        <end position="575"/>
    </location>
</feature>
<organism evidence="5 6">
    <name type="scientific">Photinus pyralis</name>
    <name type="common">Common eastern firefly</name>
    <name type="synonym">Lampyris pyralis</name>
    <dbReference type="NCBI Taxonomy" id="7054"/>
    <lineage>
        <taxon>Eukaryota</taxon>
        <taxon>Metazoa</taxon>
        <taxon>Ecdysozoa</taxon>
        <taxon>Arthropoda</taxon>
        <taxon>Hexapoda</taxon>
        <taxon>Insecta</taxon>
        <taxon>Pterygota</taxon>
        <taxon>Neoptera</taxon>
        <taxon>Endopterygota</taxon>
        <taxon>Coleoptera</taxon>
        <taxon>Polyphaga</taxon>
        <taxon>Elateriformia</taxon>
        <taxon>Elateroidea</taxon>
        <taxon>Lampyridae</taxon>
        <taxon>Lampyrinae</taxon>
        <taxon>Photinus</taxon>
    </lineage>
</organism>
<sequence length="975" mass="112414">MPRSPLSIDGYQYKLNRVYNNLRYYMCTKCALPCFARGVLKPDGNFSLSVSHNHPQDFAENQLFYFRRELRQSVGRSTSSCKDIYESIRLLYPEAANLLPFTAVESAMFKWRRTCRPPYPNTLQEYYDLLISEKWCNRLTYDRGALQCYFLKPSENVEILLFYNPTYVEPLLSNCEMNVDATFKCVPCNVGLSTRSAQCFTIMVTIHNHSIPCIWALMSKRTAEAYVTLFQHLKSNFPSMTATQIMCDYERALYQSLMEIFPESEIHGCFFHFCQAIYRQSKKLGLGSLVTQNEHAQFVLRKIMALALLPCDMAVEGFNLIKSEAPDDIRNAFSNFFTYVESTWLEGVTPQLFSVFNLVRRTNNAVEAYHRVLNQKFGVHPNVWAFTEHLVQLQSKSHNDVIILHSGQRVTRLPKVRYLLNAANISRAWRELQNQQISLSEFLENAKYFVSSLVRTLLSNDNSRHNDDLNDVLLIDGARIVETRIENAIVDTMRTANVNNASESNSRDDNLHTNRPTTRLRTATIANNESETISLSNTNRSRRTRPSRPLTRRVSQRRTRRRTSVSTLVSNNGNADTSTFAQTTVQASVTRVTPEEDAEIMEFVDRVLRENSVQVTELHTENTELLDNFIADLPQGSALTLELDRSSVVKDMFSFYSDPMVTLKSLNIVFKGELGSDFGGLTKEAFTIFWNEVVIDYFRGEDVIIPFLPLHRIRRDKMNFKLIGRILTHMFILTKSLPTKLPLCVYLLLLNNEEISDEIIMNDFKLFVTKAESTLISKAISSFSQLSTVELYRLQEFYSSYGMYDIPREDQIQEQILTLATDILISKPKDFITIMRSGILDTHLTTVWNVMTVEELSTILNQLKPSPQKVVDCIVQREQELTNDQSRVFYYLQQFVLSLSDSDLQKFLLFVTGSIHLPSSILVTFNNLNGLNRRPIAHTCSNLIEISSSYSYYQEFTREMKQYLAHDFSYEYSQI</sequence>
<dbReference type="EMBL" id="VVIM01000761">
    <property type="protein sequence ID" value="KAB0790793.1"/>
    <property type="molecule type" value="Genomic_DNA"/>
</dbReference>
<dbReference type="Gene3D" id="2.20.25.240">
    <property type="match status" value="1"/>
</dbReference>
<dbReference type="Pfam" id="PF10551">
    <property type="entry name" value="MULE"/>
    <property type="match status" value="1"/>
</dbReference>
<evidence type="ECO:0000313" key="6">
    <source>
        <dbReference type="Proteomes" id="UP000327044"/>
    </source>
</evidence>
<gene>
    <name evidence="5" type="ORF">PPYR_15303</name>
</gene>
<dbReference type="OrthoDB" id="6780967at2759"/>
<dbReference type="Proteomes" id="UP000327044">
    <property type="component" value="Unassembled WGS sequence"/>
</dbReference>
<keyword evidence="6" id="KW-1185">Reference proteome</keyword>
<evidence type="ECO:0000313" key="5">
    <source>
        <dbReference type="EMBL" id="KAB0790793.1"/>
    </source>
</evidence>
<dbReference type="PANTHER" id="PTHR47160:SF10">
    <property type="entry name" value="MULE TRANSPOSASE DOMAIN-CONTAINING PROTEIN"/>
    <property type="match status" value="1"/>
</dbReference>
<dbReference type="PROSITE" id="PS50237">
    <property type="entry name" value="HECT"/>
    <property type="match status" value="1"/>
</dbReference>
<dbReference type="InterPro" id="IPR035983">
    <property type="entry name" value="Hect_E3_ubiquitin_ligase"/>
</dbReference>
<dbReference type="PANTHER" id="PTHR47160">
    <property type="entry name" value="PUTATIVE-RELATED"/>
    <property type="match status" value="1"/>
</dbReference>
<keyword evidence="1 2" id="KW-0833">Ubl conjugation pathway</keyword>
<evidence type="ECO:0000259" key="4">
    <source>
        <dbReference type="PROSITE" id="PS50237"/>
    </source>
</evidence>
<dbReference type="SUPFAM" id="SSF56204">
    <property type="entry name" value="Hect, E3 ligase catalytic domain"/>
    <property type="match status" value="1"/>
</dbReference>